<protein>
    <submittedName>
        <fullName evidence="9">Serine/threonine protein kinase</fullName>
    </submittedName>
</protein>
<sequence length="517" mass="54494">MRQPGDTFAPLTTADPARIGPYTLLGRLGAGGMGTVYAARRRGRAVIAVKTVHPELAADREFRARFRREAALVERVSAPFVPRFVAADARARLPWLATEYVPGPTLDRWTRERGPLAGGALLSLAAGVLEALRALHAQGVVHRDLKPANVILSPTGPRVLDFGIARAMDGTVLTRTGGLAGSSGWISPERYRDGVSTSGADVFAWGALVAYAATGRAPFGAGEPQVIAHRVLREEPDLAGLQGPLLPLVQAALTKDPARRPGAADLLHRLTRGGEEAATLVDREWRGFGGSAAAPVRARRRAPFLVVAGVAAALVIGAGTGLLLQDTGTADTETGTEQEASETGAGVPGTEPEGEAWPPEGARATATNVGHTTVARASQVDRIWTEEDYPDVERAPYGVITVNPGPASRSVLFSGISRGSAGELVIGLGAEVSGLSWITRGDLTVVTREGVFPAESPDEEIDPLADDESVFFPGAPDRGLIVYTDPDYEENVRGEPPVGLCYDAVRQLYSTVYEDCV</sequence>
<evidence type="ECO:0000256" key="1">
    <source>
        <dbReference type="ARBA" id="ARBA00022679"/>
    </source>
</evidence>
<dbReference type="SUPFAM" id="SSF56112">
    <property type="entry name" value="Protein kinase-like (PK-like)"/>
    <property type="match status" value="1"/>
</dbReference>
<feature type="region of interest" description="Disordered" evidence="6">
    <location>
        <begin position="327"/>
        <end position="371"/>
    </location>
</feature>
<dbReference type="InterPro" id="IPR017441">
    <property type="entry name" value="Protein_kinase_ATP_BS"/>
</dbReference>
<feature type="compositionally biased region" description="Low complexity" evidence="6">
    <location>
        <begin position="348"/>
        <end position="364"/>
    </location>
</feature>
<dbReference type="SMART" id="SM00220">
    <property type="entry name" value="S_TKc"/>
    <property type="match status" value="1"/>
</dbReference>
<feature type="domain" description="Protein kinase" evidence="8">
    <location>
        <begin position="22"/>
        <end position="271"/>
    </location>
</feature>
<keyword evidence="10" id="KW-1185">Reference proteome</keyword>
<evidence type="ECO:0000313" key="10">
    <source>
        <dbReference type="Proteomes" id="UP001055940"/>
    </source>
</evidence>
<dbReference type="PROSITE" id="PS00107">
    <property type="entry name" value="PROTEIN_KINASE_ATP"/>
    <property type="match status" value="1"/>
</dbReference>
<evidence type="ECO:0000259" key="8">
    <source>
        <dbReference type="PROSITE" id="PS50011"/>
    </source>
</evidence>
<dbReference type="Gene3D" id="1.10.510.10">
    <property type="entry name" value="Transferase(Phosphotransferase) domain 1"/>
    <property type="match status" value="1"/>
</dbReference>
<dbReference type="InterPro" id="IPR011009">
    <property type="entry name" value="Kinase-like_dom_sf"/>
</dbReference>
<keyword evidence="9" id="KW-0723">Serine/threonine-protein kinase</keyword>
<dbReference type="GO" id="GO:0004674">
    <property type="term" value="F:protein serine/threonine kinase activity"/>
    <property type="evidence" value="ECO:0007669"/>
    <property type="project" value="UniProtKB-KW"/>
</dbReference>
<evidence type="ECO:0000256" key="6">
    <source>
        <dbReference type="SAM" id="MobiDB-lite"/>
    </source>
</evidence>
<dbReference type="PANTHER" id="PTHR43289:SF34">
    <property type="entry name" value="SERINE_THREONINE-PROTEIN KINASE YBDM-RELATED"/>
    <property type="match status" value="1"/>
</dbReference>
<dbReference type="PROSITE" id="PS00108">
    <property type="entry name" value="PROTEIN_KINASE_ST"/>
    <property type="match status" value="1"/>
</dbReference>
<dbReference type="Proteomes" id="UP001055940">
    <property type="component" value="Chromosome"/>
</dbReference>
<evidence type="ECO:0000256" key="4">
    <source>
        <dbReference type="ARBA" id="ARBA00022840"/>
    </source>
</evidence>
<evidence type="ECO:0000256" key="7">
    <source>
        <dbReference type="SAM" id="Phobius"/>
    </source>
</evidence>
<dbReference type="Pfam" id="PF00069">
    <property type="entry name" value="Pkinase"/>
    <property type="match status" value="1"/>
</dbReference>
<evidence type="ECO:0000256" key="2">
    <source>
        <dbReference type="ARBA" id="ARBA00022741"/>
    </source>
</evidence>
<keyword evidence="7" id="KW-1133">Transmembrane helix</keyword>
<proteinExistence type="predicted"/>
<name>A0ABY5DC59_9ACTN</name>
<accession>A0ABY5DC59</accession>
<evidence type="ECO:0000313" key="9">
    <source>
        <dbReference type="EMBL" id="USY20965.1"/>
    </source>
</evidence>
<organism evidence="9 10">
    <name type="scientific">Nocardiopsis exhalans</name>
    <dbReference type="NCBI Taxonomy" id="163604"/>
    <lineage>
        <taxon>Bacteria</taxon>
        <taxon>Bacillati</taxon>
        <taxon>Actinomycetota</taxon>
        <taxon>Actinomycetes</taxon>
        <taxon>Streptosporangiales</taxon>
        <taxon>Nocardiopsidaceae</taxon>
        <taxon>Nocardiopsis</taxon>
    </lineage>
</organism>
<evidence type="ECO:0000256" key="5">
    <source>
        <dbReference type="PROSITE-ProRule" id="PRU10141"/>
    </source>
</evidence>
<keyword evidence="1" id="KW-0808">Transferase</keyword>
<dbReference type="InterPro" id="IPR000719">
    <property type="entry name" value="Prot_kinase_dom"/>
</dbReference>
<reference evidence="9" key="1">
    <citation type="submission" date="2022-06" db="EMBL/GenBank/DDBJ databases">
        <authorList>
            <person name="Ping M."/>
        </authorList>
    </citation>
    <scope>NUCLEOTIDE SEQUENCE</scope>
    <source>
        <strain evidence="9">JCM11759T</strain>
    </source>
</reference>
<dbReference type="InterPro" id="IPR008271">
    <property type="entry name" value="Ser/Thr_kinase_AS"/>
</dbReference>
<dbReference type="PANTHER" id="PTHR43289">
    <property type="entry name" value="MITOGEN-ACTIVATED PROTEIN KINASE KINASE KINASE 20-RELATED"/>
    <property type="match status" value="1"/>
</dbReference>
<evidence type="ECO:0000256" key="3">
    <source>
        <dbReference type="ARBA" id="ARBA00022777"/>
    </source>
</evidence>
<dbReference type="RefSeq" id="WP_254419963.1">
    <property type="nucleotide sequence ID" value="NZ_BAAAJB010000034.1"/>
</dbReference>
<keyword evidence="4 5" id="KW-0067">ATP-binding</keyword>
<dbReference type="PROSITE" id="PS50011">
    <property type="entry name" value="PROTEIN_KINASE_DOM"/>
    <property type="match status" value="1"/>
</dbReference>
<feature type="binding site" evidence="5">
    <location>
        <position position="50"/>
    </location>
    <ligand>
        <name>ATP</name>
        <dbReference type="ChEBI" id="CHEBI:30616"/>
    </ligand>
</feature>
<feature type="transmembrane region" description="Helical" evidence="7">
    <location>
        <begin position="304"/>
        <end position="324"/>
    </location>
</feature>
<dbReference type="EMBL" id="CP099837">
    <property type="protein sequence ID" value="USY20965.1"/>
    <property type="molecule type" value="Genomic_DNA"/>
</dbReference>
<gene>
    <name evidence="9" type="ORF">NE857_04775</name>
</gene>
<keyword evidence="7" id="KW-0812">Transmembrane</keyword>
<keyword evidence="2 5" id="KW-0547">Nucleotide-binding</keyword>
<dbReference type="Gene3D" id="3.30.200.20">
    <property type="entry name" value="Phosphorylase Kinase, domain 1"/>
    <property type="match status" value="1"/>
</dbReference>
<dbReference type="CDD" id="cd14014">
    <property type="entry name" value="STKc_PknB_like"/>
    <property type="match status" value="1"/>
</dbReference>
<keyword evidence="3 9" id="KW-0418">Kinase</keyword>
<keyword evidence="7" id="KW-0472">Membrane</keyword>